<evidence type="ECO:0000313" key="1">
    <source>
        <dbReference type="EMBL" id="QNP29916.1"/>
    </source>
</evidence>
<dbReference type="EMBL" id="CP060822">
    <property type="protein sequence ID" value="QNP29916.1"/>
    <property type="molecule type" value="Genomic_DNA"/>
</dbReference>
<sequence length="45" mass="5045">MLKYFALLSGIIKTIIRIMDPEEIKDVDRVIVNLLDGLTVDEGSP</sequence>
<dbReference type="KEGG" id="ccur:IAR63_02100"/>
<name>A0A7H0F1K0_9CYAN</name>
<proteinExistence type="predicted"/>
<gene>
    <name evidence="1" type="ORF">IAR63_02100</name>
</gene>
<dbReference type="RefSeq" id="WP_187706409.1">
    <property type="nucleotide sequence ID" value="NZ_CP060822.1"/>
</dbReference>
<evidence type="ECO:0000313" key="2">
    <source>
        <dbReference type="Proteomes" id="UP000516013"/>
    </source>
</evidence>
<reference evidence="1 2" key="1">
    <citation type="submission" date="2020-08" db="EMBL/GenBank/DDBJ databases">
        <title>Complete genome sequence of Raphidiopsis curvispora isolated from drinking water reservoir in South Korea.</title>
        <authorList>
            <person name="Jeong J."/>
        </authorList>
    </citation>
    <scope>NUCLEOTIDE SEQUENCE [LARGE SCALE GENOMIC DNA]</scope>
    <source>
        <strain evidence="1 2">GIHE-G1</strain>
    </source>
</reference>
<protein>
    <submittedName>
        <fullName evidence="1">Uncharacterized protein</fullName>
    </submittedName>
</protein>
<keyword evidence="2" id="KW-1185">Reference proteome</keyword>
<organism evidence="1 2">
    <name type="scientific">Cylindrospermopsis curvispora GIHE-G1</name>
    <dbReference type="NCBI Taxonomy" id="2666332"/>
    <lineage>
        <taxon>Bacteria</taxon>
        <taxon>Bacillati</taxon>
        <taxon>Cyanobacteriota</taxon>
        <taxon>Cyanophyceae</taxon>
        <taxon>Nostocales</taxon>
        <taxon>Aphanizomenonaceae</taxon>
        <taxon>Cylindrospermopsis</taxon>
    </lineage>
</organism>
<accession>A0A7H0F1K0</accession>
<dbReference type="AlphaFoldDB" id="A0A7H0F1K0"/>
<dbReference type="Proteomes" id="UP000516013">
    <property type="component" value="Chromosome"/>
</dbReference>